<dbReference type="PANTHER" id="PTHR23355">
    <property type="entry name" value="RIBONUCLEASE"/>
    <property type="match status" value="1"/>
</dbReference>
<keyword evidence="5" id="KW-0269">Exonuclease</keyword>
<feature type="binding site" evidence="5">
    <location>
        <position position="545"/>
    </location>
    <ligand>
        <name>Mg(2+)</name>
        <dbReference type="ChEBI" id="CHEBI:18420"/>
    </ligand>
</feature>
<evidence type="ECO:0000256" key="2">
    <source>
        <dbReference type="ARBA" id="ARBA00022723"/>
    </source>
</evidence>
<comment type="similarity">
    <text evidence="5">Belongs to the RNR ribonuclease family. DIS3L2 subfamily.</text>
</comment>
<keyword evidence="5" id="KW-0540">Nuclease</keyword>
<evidence type="ECO:0000313" key="9">
    <source>
        <dbReference type="Proteomes" id="UP000195402"/>
    </source>
</evidence>
<dbReference type="InterPro" id="IPR001900">
    <property type="entry name" value="RNase_II/R"/>
</dbReference>
<dbReference type="InterPro" id="IPR028591">
    <property type="entry name" value="DIS3L2"/>
</dbReference>
<dbReference type="OMA" id="YCKSIAG"/>
<dbReference type="SMART" id="SM00955">
    <property type="entry name" value="RNB"/>
    <property type="match status" value="1"/>
</dbReference>
<proteinExistence type="inferred from homology"/>
<dbReference type="AlphaFoldDB" id="A0A200PM99"/>
<dbReference type="Gene3D" id="2.40.50.700">
    <property type="match status" value="1"/>
</dbReference>
<dbReference type="Pfam" id="PF17849">
    <property type="entry name" value="OB_Dis3"/>
    <property type="match status" value="1"/>
</dbReference>
<dbReference type="InterPro" id="IPR050180">
    <property type="entry name" value="RNR_Ribonuclease"/>
</dbReference>
<feature type="compositionally biased region" description="Basic and acidic residues" evidence="6">
    <location>
        <begin position="9"/>
        <end position="19"/>
    </location>
</feature>
<protein>
    <recommendedName>
        <fullName evidence="5">DIS3-like exonuclease 2</fullName>
        <ecNumber evidence="5">3.1.13.-</ecNumber>
    </recommendedName>
</protein>
<dbReference type="Gene3D" id="2.40.50.690">
    <property type="match status" value="1"/>
</dbReference>
<dbReference type="GO" id="GO:0000175">
    <property type="term" value="F:3'-5'-RNA exonuclease activity"/>
    <property type="evidence" value="ECO:0007669"/>
    <property type="project" value="UniProtKB-UniRule"/>
</dbReference>
<keyword evidence="5" id="KW-0378">Hydrolase</keyword>
<evidence type="ECO:0000256" key="4">
    <source>
        <dbReference type="ARBA" id="ARBA00022884"/>
    </source>
</evidence>
<name>A0A200PM99_MACCD</name>
<keyword evidence="2 5" id="KW-0479">Metal-binding</keyword>
<feature type="binding site" evidence="5">
    <location>
        <position position="536"/>
    </location>
    <ligand>
        <name>Mg(2+)</name>
        <dbReference type="ChEBI" id="CHEBI:18420"/>
    </ligand>
</feature>
<dbReference type="Pfam" id="PF00773">
    <property type="entry name" value="RNB"/>
    <property type="match status" value="1"/>
</dbReference>
<evidence type="ECO:0000313" key="8">
    <source>
        <dbReference type="EMBL" id="OUZ99330.1"/>
    </source>
</evidence>
<keyword evidence="4 5" id="KW-0694">RNA-binding</keyword>
<gene>
    <name evidence="8" type="ORF">BVC80_715g28</name>
</gene>
<dbReference type="GO" id="GO:0000932">
    <property type="term" value="C:P-body"/>
    <property type="evidence" value="ECO:0007669"/>
    <property type="project" value="UniProtKB-SubCell"/>
</dbReference>
<evidence type="ECO:0000256" key="3">
    <source>
        <dbReference type="ARBA" id="ARBA00022842"/>
    </source>
</evidence>
<dbReference type="PROSITE" id="PS01175">
    <property type="entry name" value="RIBONUCLEASE_II"/>
    <property type="match status" value="1"/>
</dbReference>
<keyword evidence="3 5" id="KW-0460">Magnesium</keyword>
<dbReference type="GO" id="GO:0000956">
    <property type="term" value="P:nuclear-transcribed mRNA catabolic process"/>
    <property type="evidence" value="ECO:0007669"/>
    <property type="project" value="UniProtKB-UniRule"/>
</dbReference>
<reference evidence="8 9" key="1">
    <citation type="journal article" date="2017" name="Mol. Plant">
        <title>The Genome of Medicinal Plant Macleaya cordata Provides New Insights into Benzylisoquinoline Alkaloids Metabolism.</title>
        <authorList>
            <person name="Liu X."/>
            <person name="Liu Y."/>
            <person name="Huang P."/>
            <person name="Ma Y."/>
            <person name="Qing Z."/>
            <person name="Tang Q."/>
            <person name="Cao H."/>
            <person name="Cheng P."/>
            <person name="Zheng Y."/>
            <person name="Yuan Z."/>
            <person name="Zhou Y."/>
            <person name="Liu J."/>
            <person name="Tang Z."/>
            <person name="Zhuo Y."/>
            <person name="Zhang Y."/>
            <person name="Yu L."/>
            <person name="Huang J."/>
            <person name="Yang P."/>
            <person name="Peng Q."/>
            <person name="Zhang J."/>
            <person name="Jiang W."/>
            <person name="Zhang Z."/>
            <person name="Lin K."/>
            <person name="Ro D.K."/>
            <person name="Chen X."/>
            <person name="Xiong X."/>
            <person name="Shang Y."/>
            <person name="Huang S."/>
            <person name="Zeng J."/>
        </authorList>
    </citation>
    <scope>NUCLEOTIDE SEQUENCE [LARGE SCALE GENOMIC DNA]</scope>
    <source>
        <strain evidence="9">cv. BLH2017</strain>
        <tissue evidence="8">Root</tissue>
    </source>
</reference>
<dbReference type="GO" id="GO:1990074">
    <property type="term" value="P:polyuridylation-dependent mRNA catabolic process"/>
    <property type="evidence" value="ECO:0007669"/>
    <property type="project" value="UniProtKB-UniRule"/>
</dbReference>
<dbReference type="FunCoup" id="A0A200PM99">
    <property type="interactions" value="2925"/>
</dbReference>
<comment type="caution">
    <text evidence="8">The sequence shown here is derived from an EMBL/GenBank/DDBJ whole genome shotgun (WGS) entry which is preliminary data.</text>
</comment>
<sequence>MRGVTEQFVVERTEEGDKEKKKKRRSNRRSKHNSSAGADHSAVNGVHGESSACLTNGNASNYATVSMNSSSSQMCRLNFHVSNDRGLARASDVAFRSLPTMRINDQVAEFRSMQDQSQFPSILEGTVFSKSCPVPIIHEETNELFRDEEFLSPHKNGIPSGNHKKIFLPHLSAQAVNEAIEKGEVSRASFRVNAHNPAEAYCTIDGVPIDILINGVLAQNRAVEGDTIAVKLDPLAYWTRLKGSAGHVNSSVPTDDSNMPREVVEVVGTNYKGKEKLDPDWECAFNKTDLLPAERGFRHEGRSSTGVVHPELGIVYGSYKHGSEGHHSSSSDLLNVGHSPEHKEVSNAIGRICAMVNSYPLKRPTGRVVAIVDRSPRRDSVVGFLGVKQWLSYRDGYKRERKKNSSSISFADGEYIQLSPNDAKFPKMLVSVRSLPDCIKMRLEKGDATVEMELVAARIDDWSEASPLPLAQVVHALGRGGEIGSQIAAILFENAICSSEFSPKSLSCLPGLPWEVPKEEVERRKDLRNLCTFTIDPSTATDLDDALSVERISDDIFRVGVHISDVSYFVLPGTALDIEAQKRSTSVYLPQRKFPMLPPLLSEDVGSLIPGVDKLAFSIICDINLAGDVVDRWLGHTVVHSCCKLSYQHAQDIIDGLIDADTLSTSGSGYPKLYGQFEWKHIARSIKSLHEISKRLKENRFKDGALRLDSSELVFAFDECGIPQDSRFFEQTDSNSLVEELMLLANRTAAEVISRAFPDSALLRRHPEPNLRKLREFEAFCLKHGLESDTSSSGQLQLSLERIKEKLKNDPVLFDILISFASKPMQLAAYFCTGDFKDRRSDWTHYSLAIPHYTHFTSPLRRYPDIVVHRTLAAAIEAEDMYLQRHRTLAEANKGQAIARKCFTGIYFDEDIVDTKECREALSAAALKHRVLCAEGLTEVAAYCNKRMMASKHAEDACDKLYLWAMLKKKQTLVTEARVLGLGPKFMSIYIHKLAIERRIYYDEVDGLMTEWLETTSTLVLNLCTNKHSHRRSSPGRYRSLEDVAWIIIPCDLKQEVVSENSHEVGRVQLTGEDDTAIKSNDPEISDANEIEPAFLPLTVRLLSTINVALHAVGGDDGPLDIGAKLYLSSYLR</sequence>
<keyword evidence="5" id="KW-0464">Manganese</keyword>
<feature type="region of interest" description="Disordered" evidence="6">
    <location>
        <begin position="1"/>
        <end position="46"/>
    </location>
</feature>
<comment type="cofactor">
    <cofactor evidence="5">
        <name>Mg(2+)</name>
        <dbReference type="ChEBI" id="CHEBI:18420"/>
    </cofactor>
    <cofactor evidence="5">
        <name>Mn(2+)</name>
        <dbReference type="ChEBI" id="CHEBI:29035"/>
    </cofactor>
</comment>
<dbReference type="HAMAP" id="MF_03045">
    <property type="entry name" value="DIS3L2"/>
    <property type="match status" value="1"/>
</dbReference>
<dbReference type="InParanoid" id="A0A200PM99"/>
<dbReference type="GO" id="GO:0046872">
    <property type="term" value="F:metal ion binding"/>
    <property type="evidence" value="ECO:0007669"/>
    <property type="project" value="UniProtKB-KW"/>
</dbReference>
<dbReference type="PANTHER" id="PTHR23355:SF9">
    <property type="entry name" value="DIS3-LIKE EXONUCLEASE 2"/>
    <property type="match status" value="1"/>
</dbReference>
<dbReference type="Proteomes" id="UP000195402">
    <property type="component" value="Unassembled WGS sequence"/>
</dbReference>
<evidence type="ECO:0000256" key="1">
    <source>
        <dbReference type="ARBA" id="ARBA00022490"/>
    </source>
</evidence>
<dbReference type="EMBL" id="MVGT01004510">
    <property type="protein sequence ID" value="OUZ99330.1"/>
    <property type="molecule type" value="Genomic_DNA"/>
</dbReference>
<feature type="site" description="Important for catalytic activity" evidence="5">
    <location>
        <position position="544"/>
    </location>
</feature>
<evidence type="ECO:0000256" key="5">
    <source>
        <dbReference type="HAMAP-Rule" id="MF_03045"/>
    </source>
</evidence>
<organism evidence="8 9">
    <name type="scientific">Macleaya cordata</name>
    <name type="common">Five-seeded plume-poppy</name>
    <name type="synonym">Bocconia cordata</name>
    <dbReference type="NCBI Taxonomy" id="56857"/>
    <lineage>
        <taxon>Eukaryota</taxon>
        <taxon>Viridiplantae</taxon>
        <taxon>Streptophyta</taxon>
        <taxon>Embryophyta</taxon>
        <taxon>Tracheophyta</taxon>
        <taxon>Spermatophyta</taxon>
        <taxon>Magnoliopsida</taxon>
        <taxon>Ranunculales</taxon>
        <taxon>Papaveraceae</taxon>
        <taxon>Papaveroideae</taxon>
        <taxon>Macleaya</taxon>
    </lineage>
</organism>
<comment type="subcellular location">
    <subcellularLocation>
        <location evidence="5">Cytoplasm</location>
    </subcellularLocation>
    <subcellularLocation>
        <location evidence="5">Cytoplasm</location>
        <location evidence="5">P-body</location>
    </subcellularLocation>
</comment>
<evidence type="ECO:0000256" key="6">
    <source>
        <dbReference type="SAM" id="MobiDB-lite"/>
    </source>
</evidence>
<dbReference type="InterPro" id="IPR041505">
    <property type="entry name" value="Dis3_CSD2"/>
</dbReference>
<dbReference type="InterPro" id="IPR012340">
    <property type="entry name" value="NA-bd_OB-fold"/>
</dbReference>
<evidence type="ECO:0000259" key="7">
    <source>
        <dbReference type="SMART" id="SM00955"/>
    </source>
</evidence>
<accession>A0A200PM99</accession>
<dbReference type="OrthoDB" id="372421at2759"/>
<dbReference type="STRING" id="56857.A0A200PM99"/>
<keyword evidence="9" id="KW-1185">Reference proteome</keyword>
<dbReference type="InterPro" id="IPR022966">
    <property type="entry name" value="RNase_II/R_CS"/>
</dbReference>
<feature type="domain" description="RNB" evidence="7">
    <location>
        <begin position="524"/>
        <end position="878"/>
    </location>
</feature>
<dbReference type="SUPFAM" id="SSF50249">
    <property type="entry name" value="Nucleic acid-binding proteins"/>
    <property type="match status" value="3"/>
</dbReference>
<keyword evidence="1 5" id="KW-0963">Cytoplasm</keyword>
<feature type="compositionally biased region" description="Basic residues" evidence="6">
    <location>
        <begin position="20"/>
        <end position="32"/>
    </location>
</feature>
<dbReference type="EC" id="3.1.13.-" evidence="5"/>
<comment type="function">
    <text evidence="5">3'-5'-exoribonuclease that specifically recognizes RNAs polyuridylated at their 3' end and mediates their degradation. Component of an exosome-independent RNA degradation pathway that mediates degradation of cytoplasmic mRNAs that have been deadenylated and subsequently uridylated at their 3'.</text>
</comment>
<dbReference type="GO" id="GO:0003723">
    <property type="term" value="F:RNA binding"/>
    <property type="evidence" value="ECO:0007669"/>
    <property type="project" value="UniProtKB-KW"/>
</dbReference>